<organism evidence="1 2">
    <name type="scientific">Cirrhinus molitorella</name>
    <name type="common">mud carp</name>
    <dbReference type="NCBI Taxonomy" id="172907"/>
    <lineage>
        <taxon>Eukaryota</taxon>
        <taxon>Metazoa</taxon>
        <taxon>Chordata</taxon>
        <taxon>Craniata</taxon>
        <taxon>Vertebrata</taxon>
        <taxon>Euteleostomi</taxon>
        <taxon>Actinopterygii</taxon>
        <taxon>Neopterygii</taxon>
        <taxon>Teleostei</taxon>
        <taxon>Ostariophysi</taxon>
        <taxon>Cypriniformes</taxon>
        <taxon>Cyprinidae</taxon>
        <taxon>Labeoninae</taxon>
        <taxon>Labeonini</taxon>
        <taxon>Cirrhinus</taxon>
    </lineage>
</organism>
<accession>A0ABR3L5H2</accession>
<keyword evidence="2" id="KW-1185">Reference proteome</keyword>
<gene>
    <name evidence="1" type="ORF">QQF64_023454</name>
</gene>
<protein>
    <submittedName>
        <fullName evidence="1">Uncharacterized protein</fullName>
    </submittedName>
</protein>
<sequence length="82" mass="9335">MKDSDDPVSLRILTVRILIVEIRGQSRFTAADLLSGRKDSGQEDREIVITDEGRKMILVTGPNLHNSVRKISRHKRLNQNLL</sequence>
<name>A0ABR3L5H2_9TELE</name>
<proteinExistence type="predicted"/>
<dbReference type="Proteomes" id="UP001558613">
    <property type="component" value="Unassembled WGS sequence"/>
</dbReference>
<evidence type="ECO:0000313" key="2">
    <source>
        <dbReference type="Proteomes" id="UP001558613"/>
    </source>
</evidence>
<comment type="caution">
    <text evidence="1">The sequence shown here is derived from an EMBL/GenBank/DDBJ whole genome shotgun (WGS) entry which is preliminary data.</text>
</comment>
<reference evidence="1 2" key="1">
    <citation type="submission" date="2023-09" db="EMBL/GenBank/DDBJ databases">
        <authorList>
            <person name="Wang M."/>
        </authorList>
    </citation>
    <scope>NUCLEOTIDE SEQUENCE [LARGE SCALE GENOMIC DNA]</scope>
    <source>
        <strain evidence="1">GT-2023</strain>
        <tissue evidence="1">Liver</tissue>
    </source>
</reference>
<dbReference type="EMBL" id="JAYMGO010000025">
    <property type="protein sequence ID" value="KAL1248078.1"/>
    <property type="molecule type" value="Genomic_DNA"/>
</dbReference>
<evidence type="ECO:0000313" key="1">
    <source>
        <dbReference type="EMBL" id="KAL1248078.1"/>
    </source>
</evidence>